<dbReference type="Pfam" id="PF13561">
    <property type="entry name" value="adh_short_C2"/>
    <property type="match status" value="1"/>
</dbReference>
<evidence type="ECO:0000313" key="4">
    <source>
        <dbReference type="EMBL" id="MDN4174933.1"/>
    </source>
</evidence>
<dbReference type="EMBL" id="JAUHJQ010000009">
    <property type="protein sequence ID" value="MDN4174933.1"/>
    <property type="molecule type" value="Genomic_DNA"/>
</dbReference>
<name>A0ABT8FJS3_9ACTN</name>
<dbReference type="InterPro" id="IPR036291">
    <property type="entry name" value="NAD(P)-bd_dom_sf"/>
</dbReference>
<dbReference type="CDD" id="cd05233">
    <property type="entry name" value="SDR_c"/>
    <property type="match status" value="1"/>
</dbReference>
<organism evidence="4 5">
    <name type="scientific">Nocardioides oceani</name>
    <dbReference type="NCBI Taxonomy" id="3058369"/>
    <lineage>
        <taxon>Bacteria</taxon>
        <taxon>Bacillati</taxon>
        <taxon>Actinomycetota</taxon>
        <taxon>Actinomycetes</taxon>
        <taxon>Propionibacteriales</taxon>
        <taxon>Nocardioidaceae</taxon>
        <taxon>Nocardioides</taxon>
    </lineage>
</organism>
<sequence length="249" mass="24960">MTPPDARPRTLVTGGSRGIGAAVARRLARAGHDLVLSYRADAEAAARTAAEVEALGSTCSVVRADVVDPEQVDALLEAAGPVTGVVSNAGATLHIGPLADTPVEVLARTVELNLTSALYVARAAVRAMAVSRGGSGGVLVTIGSVAATTGAPGEYVQYAAAKAGVDAMTHGLAQEVARDGVRVVAVAPGIIDTTIHADAGEPGRLARVGPTVPMGRPGDPEEVADAVAWLMSDEASYVTGTTLRVGGGR</sequence>
<evidence type="ECO:0000313" key="5">
    <source>
        <dbReference type="Proteomes" id="UP001168620"/>
    </source>
</evidence>
<reference evidence="4" key="1">
    <citation type="submission" date="2023-06" db="EMBL/GenBank/DDBJ databases">
        <title>Draft genome sequence of Nocardioides sp. SOB77.</title>
        <authorList>
            <person name="Zhang G."/>
        </authorList>
    </citation>
    <scope>NUCLEOTIDE SEQUENCE</scope>
    <source>
        <strain evidence="4">SOB77</strain>
    </source>
</reference>
<protein>
    <submittedName>
        <fullName evidence="4">SDR family oxidoreductase</fullName>
    </submittedName>
</protein>
<proteinExistence type="inferred from homology"/>
<evidence type="ECO:0000259" key="3">
    <source>
        <dbReference type="SMART" id="SM00822"/>
    </source>
</evidence>
<dbReference type="PRINTS" id="PR00080">
    <property type="entry name" value="SDRFAMILY"/>
</dbReference>
<dbReference type="Proteomes" id="UP001168620">
    <property type="component" value="Unassembled WGS sequence"/>
</dbReference>
<feature type="domain" description="Ketoreductase" evidence="3">
    <location>
        <begin position="9"/>
        <end position="193"/>
    </location>
</feature>
<dbReference type="InterPro" id="IPR020904">
    <property type="entry name" value="Sc_DH/Rdtase_CS"/>
</dbReference>
<dbReference type="InterPro" id="IPR002347">
    <property type="entry name" value="SDR_fam"/>
</dbReference>
<dbReference type="SMART" id="SM00822">
    <property type="entry name" value="PKS_KR"/>
    <property type="match status" value="1"/>
</dbReference>
<dbReference type="PRINTS" id="PR00081">
    <property type="entry name" value="GDHRDH"/>
</dbReference>
<dbReference type="SUPFAM" id="SSF51735">
    <property type="entry name" value="NAD(P)-binding Rossmann-fold domains"/>
    <property type="match status" value="1"/>
</dbReference>
<dbReference type="PANTHER" id="PTHR43639">
    <property type="entry name" value="OXIDOREDUCTASE, SHORT-CHAIN DEHYDROGENASE/REDUCTASE FAMILY (AFU_ORTHOLOGUE AFUA_5G02870)"/>
    <property type="match status" value="1"/>
</dbReference>
<dbReference type="Gene3D" id="3.40.50.720">
    <property type="entry name" value="NAD(P)-binding Rossmann-like Domain"/>
    <property type="match status" value="1"/>
</dbReference>
<dbReference type="PANTHER" id="PTHR43639:SF1">
    <property type="entry name" value="SHORT-CHAIN DEHYDROGENASE_REDUCTASE FAMILY PROTEIN"/>
    <property type="match status" value="1"/>
</dbReference>
<accession>A0ABT8FJS3</accession>
<keyword evidence="5" id="KW-1185">Reference proteome</keyword>
<keyword evidence="2" id="KW-0560">Oxidoreductase</keyword>
<comment type="similarity">
    <text evidence="1">Belongs to the short-chain dehydrogenases/reductases (SDR) family.</text>
</comment>
<dbReference type="InterPro" id="IPR057326">
    <property type="entry name" value="KR_dom"/>
</dbReference>
<evidence type="ECO:0000256" key="2">
    <source>
        <dbReference type="ARBA" id="ARBA00023002"/>
    </source>
</evidence>
<evidence type="ECO:0000256" key="1">
    <source>
        <dbReference type="ARBA" id="ARBA00006484"/>
    </source>
</evidence>
<dbReference type="PROSITE" id="PS00061">
    <property type="entry name" value="ADH_SHORT"/>
    <property type="match status" value="1"/>
</dbReference>
<gene>
    <name evidence="4" type="ORF">QWY28_18365</name>
</gene>
<dbReference type="RefSeq" id="WP_300954033.1">
    <property type="nucleotide sequence ID" value="NZ_JAUHJQ010000009.1"/>
</dbReference>
<comment type="caution">
    <text evidence="4">The sequence shown here is derived from an EMBL/GenBank/DDBJ whole genome shotgun (WGS) entry which is preliminary data.</text>
</comment>